<comment type="subunit">
    <text evidence="10">Interacts with TamB to form the translocation and assembly module (TAM).</text>
</comment>
<evidence type="ECO:0000256" key="3">
    <source>
        <dbReference type="ARBA" id="ARBA00015419"/>
    </source>
</evidence>
<dbReference type="Gene3D" id="2.40.160.50">
    <property type="entry name" value="membrane protein fhac: a member of the omp85/tpsb transporter family"/>
    <property type="match status" value="1"/>
</dbReference>
<dbReference type="InterPro" id="IPR000184">
    <property type="entry name" value="Bac_surfAg_D15"/>
</dbReference>
<feature type="domain" description="TamA POTRA" evidence="14">
    <location>
        <begin position="25"/>
        <end position="102"/>
    </location>
</feature>
<dbReference type="GO" id="GO:0009306">
    <property type="term" value="P:protein secretion"/>
    <property type="evidence" value="ECO:0007669"/>
    <property type="project" value="TreeGrafter"/>
</dbReference>
<keyword evidence="4" id="KW-1134">Transmembrane beta strand</keyword>
<dbReference type="InterPro" id="IPR039910">
    <property type="entry name" value="D15-like"/>
</dbReference>
<evidence type="ECO:0000256" key="9">
    <source>
        <dbReference type="ARBA" id="ARBA00033063"/>
    </source>
</evidence>
<dbReference type="GO" id="GO:0009279">
    <property type="term" value="C:cell outer membrane"/>
    <property type="evidence" value="ECO:0007669"/>
    <property type="project" value="UniProtKB-SubCell"/>
</dbReference>
<evidence type="ECO:0000256" key="8">
    <source>
        <dbReference type="ARBA" id="ARBA00023237"/>
    </source>
</evidence>
<evidence type="ECO:0000256" key="10">
    <source>
        <dbReference type="ARBA" id="ARBA00093548"/>
    </source>
</evidence>
<reference evidence="15 16" key="1">
    <citation type="submission" date="2018-04" db="EMBL/GenBank/DDBJ databases">
        <title>Novel species isolated from glacier.</title>
        <authorList>
            <person name="Liu Q."/>
            <person name="Xin Y.-H."/>
        </authorList>
    </citation>
    <scope>NUCLEOTIDE SEQUENCE [LARGE SCALE GENOMIC DNA]</scope>
    <source>
        <strain evidence="15 16">GT1R17</strain>
    </source>
</reference>
<evidence type="ECO:0000256" key="7">
    <source>
        <dbReference type="ARBA" id="ARBA00023136"/>
    </source>
</evidence>
<evidence type="ECO:0000259" key="12">
    <source>
        <dbReference type="Pfam" id="PF01103"/>
    </source>
</evidence>
<keyword evidence="7" id="KW-0472">Membrane</keyword>
<dbReference type="Pfam" id="PF01103">
    <property type="entry name" value="Omp85"/>
    <property type="match status" value="1"/>
</dbReference>
<evidence type="ECO:0000259" key="14">
    <source>
        <dbReference type="Pfam" id="PF17243"/>
    </source>
</evidence>
<dbReference type="GO" id="GO:0097347">
    <property type="term" value="C:TAM protein secretion complex"/>
    <property type="evidence" value="ECO:0007669"/>
    <property type="project" value="TreeGrafter"/>
</dbReference>
<evidence type="ECO:0000313" key="16">
    <source>
        <dbReference type="Proteomes" id="UP000244248"/>
    </source>
</evidence>
<protein>
    <recommendedName>
        <fullName evidence="3">Translocation and assembly module subunit TamA</fullName>
    </recommendedName>
    <alternativeName>
        <fullName evidence="9">Autotransporter assembly factor TamA</fullName>
    </alternativeName>
</protein>
<keyword evidence="5" id="KW-0812">Transmembrane</keyword>
<keyword evidence="6 11" id="KW-0732">Signal</keyword>
<organism evidence="15 16">
    <name type="scientific">Stenotrophobium rhamnosiphilum</name>
    <dbReference type="NCBI Taxonomy" id="2029166"/>
    <lineage>
        <taxon>Bacteria</taxon>
        <taxon>Pseudomonadati</taxon>
        <taxon>Pseudomonadota</taxon>
        <taxon>Gammaproteobacteria</taxon>
        <taxon>Nevskiales</taxon>
        <taxon>Nevskiaceae</taxon>
        <taxon>Stenotrophobium</taxon>
    </lineage>
</organism>
<evidence type="ECO:0000256" key="4">
    <source>
        <dbReference type="ARBA" id="ARBA00022452"/>
    </source>
</evidence>
<dbReference type="InterPro" id="IPR010827">
    <property type="entry name" value="BamA/TamA_POTRA"/>
</dbReference>
<dbReference type="PANTHER" id="PTHR12815">
    <property type="entry name" value="SORTING AND ASSEMBLY MACHINERY SAMM50 PROTEIN FAMILY MEMBER"/>
    <property type="match status" value="1"/>
</dbReference>
<feature type="domain" description="POTRA" evidence="13">
    <location>
        <begin position="195"/>
        <end position="261"/>
    </location>
</feature>
<dbReference type="AlphaFoldDB" id="A0A2T5MF73"/>
<comment type="similarity">
    <text evidence="2">Belongs to the TamA family.</text>
</comment>
<feature type="chain" id="PRO_5015643856" description="Translocation and assembly module subunit TamA" evidence="11">
    <location>
        <begin position="23"/>
        <end position="576"/>
    </location>
</feature>
<evidence type="ECO:0000259" key="13">
    <source>
        <dbReference type="Pfam" id="PF07244"/>
    </source>
</evidence>
<evidence type="ECO:0000256" key="5">
    <source>
        <dbReference type="ARBA" id="ARBA00022692"/>
    </source>
</evidence>
<accession>A0A2T5MF73</accession>
<evidence type="ECO:0000256" key="11">
    <source>
        <dbReference type="SAM" id="SignalP"/>
    </source>
</evidence>
<dbReference type="Pfam" id="PF07244">
    <property type="entry name" value="POTRA"/>
    <property type="match status" value="1"/>
</dbReference>
<dbReference type="Pfam" id="PF17243">
    <property type="entry name" value="POTRA_TamA_1"/>
    <property type="match status" value="1"/>
</dbReference>
<name>A0A2T5MF73_9GAMM</name>
<evidence type="ECO:0000313" key="15">
    <source>
        <dbReference type="EMBL" id="PTU31235.1"/>
    </source>
</evidence>
<evidence type="ECO:0000256" key="1">
    <source>
        <dbReference type="ARBA" id="ARBA00004442"/>
    </source>
</evidence>
<evidence type="ECO:0000256" key="2">
    <source>
        <dbReference type="ARBA" id="ARBA00010248"/>
    </source>
</evidence>
<proteinExistence type="inferred from homology"/>
<dbReference type="InterPro" id="IPR035243">
    <property type="entry name" value="TamA_POTRA_Dom_1"/>
</dbReference>
<feature type="signal peptide" evidence="11">
    <location>
        <begin position="1"/>
        <end position="22"/>
    </location>
</feature>
<dbReference type="Gene3D" id="3.10.20.310">
    <property type="entry name" value="membrane protein fhac"/>
    <property type="match status" value="3"/>
</dbReference>
<comment type="caution">
    <text evidence="15">The sequence shown here is derived from an EMBL/GenBank/DDBJ whole genome shotgun (WGS) entry which is preliminary data.</text>
</comment>
<dbReference type="PANTHER" id="PTHR12815:SF47">
    <property type="entry name" value="TRANSLOCATION AND ASSEMBLY MODULE SUBUNIT TAMA"/>
    <property type="match status" value="1"/>
</dbReference>
<keyword evidence="16" id="KW-1185">Reference proteome</keyword>
<keyword evidence="8" id="KW-0998">Cell outer membrane</keyword>
<evidence type="ECO:0000256" key="6">
    <source>
        <dbReference type="ARBA" id="ARBA00022729"/>
    </source>
</evidence>
<dbReference type="Proteomes" id="UP000244248">
    <property type="component" value="Unassembled WGS sequence"/>
</dbReference>
<dbReference type="EMBL" id="QANS01000003">
    <property type="protein sequence ID" value="PTU31235.1"/>
    <property type="molecule type" value="Genomic_DNA"/>
</dbReference>
<gene>
    <name evidence="15" type="ORF">CJD38_07735</name>
</gene>
<feature type="domain" description="Bacterial surface antigen (D15)" evidence="12">
    <location>
        <begin position="375"/>
        <end position="563"/>
    </location>
</feature>
<comment type="subcellular location">
    <subcellularLocation>
        <location evidence="1">Cell outer membrane</location>
    </subcellularLocation>
</comment>
<sequence>MYLMKMRSLALLFFVVTTPAWADVDVKISGLEGEELANVEQRLAIKTLANRDDFDQLLVERLHQQSENDIRSALQPFGYYTPVITSALSGGPKKWKASYDVQLGPRTRIRKVDIAVDGEAADFPAIRERLAKMPVHEGDALLHNNYEIAKAQLLQAAYAGGFLDARYTTSELRVEPEVQAADIELKLSSGPRFFIGPIRIEQEGLDPALVARYITIREGEPFDPQKVLKTQFALTDLGYFQTVSIEPLRKEEVNRHIPIVIHTSPRPKARYQFGGGYGTDTGPRISAGLDLRRLNDDGHKFSSTLRLSKIQSALTNEYRIPLGSSPIDSLSFTAAAAYEVLPDGDDTKYTFGASLNRSPGKWQRRIYFDLIHERTNLDDAPTASNLFMPGISFTRGEYDDPIHTRRGWFGFIDVHGADKKAFSTATFVQVHGILRGAYPLGSRFTLFARAEMGASFTPDFQDLPPSQRYFAGGDQSVRGYSYQSIGPRNMAGDVVGGKYLSVFSIEPDYRVTQNWSAAVFYDLGGVDDDPAPKLLGGVGAGVRYRAPFGEVRVDLAHPLQGDDSGVRLHIGVRVGL</sequence>